<feature type="transmembrane region" description="Helical" evidence="7">
    <location>
        <begin position="6"/>
        <end position="25"/>
    </location>
</feature>
<dbReference type="Gene3D" id="3.40.50.300">
    <property type="entry name" value="P-loop containing nucleotide triphosphate hydrolases"/>
    <property type="match status" value="1"/>
</dbReference>
<evidence type="ECO:0000313" key="9">
    <source>
        <dbReference type="EMBL" id="PJK31081.1"/>
    </source>
</evidence>
<keyword evidence="3" id="KW-0201">Cytochrome c-type biogenesis</keyword>
<dbReference type="GO" id="GO:0022857">
    <property type="term" value="F:transmembrane transporter activity"/>
    <property type="evidence" value="ECO:0007669"/>
    <property type="project" value="InterPro"/>
</dbReference>
<organism evidence="9 10">
    <name type="scientific">Minwuia thermotolerans</name>
    <dbReference type="NCBI Taxonomy" id="2056226"/>
    <lineage>
        <taxon>Bacteria</taxon>
        <taxon>Pseudomonadati</taxon>
        <taxon>Pseudomonadota</taxon>
        <taxon>Alphaproteobacteria</taxon>
        <taxon>Minwuiales</taxon>
        <taxon>Minwuiaceae</taxon>
        <taxon>Minwuia</taxon>
    </lineage>
</organism>
<dbReference type="PROSITE" id="PS00211">
    <property type="entry name" value="ABC_TRANSPORTER_1"/>
    <property type="match status" value="1"/>
</dbReference>
<dbReference type="GO" id="GO:0016887">
    <property type="term" value="F:ATP hydrolysis activity"/>
    <property type="evidence" value="ECO:0007669"/>
    <property type="project" value="InterPro"/>
</dbReference>
<evidence type="ECO:0000256" key="7">
    <source>
        <dbReference type="SAM" id="Phobius"/>
    </source>
</evidence>
<dbReference type="InterPro" id="IPR017871">
    <property type="entry name" value="ABC_transporter-like_CS"/>
</dbReference>
<keyword evidence="5" id="KW-1278">Translocase</keyword>
<dbReference type="PANTHER" id="PTHR43499:SF1">
    <property type="entry name" value="ABC TRANSPORTER I FAMILY MEMBER 1"/>
    <property type="match status" value="1"/>
</dbReference>
<dbReference type="InterPro" id="IPR027417">
    <property type="entry name" value="P-loop_NTPase"/>
</dbReference>
<keyword evidence="10" id="KW-1185">Reference proteome</keyword>
<dbReference type="InterPro" id="IPR003593">
    <property type="entry name" value="AAA+_ATPase"/>
</dbReference>
<feature type="domain" description="ABC transporter" evidence="8">
    <location>
        <begin position="1"/>
        <end position="203"/>
    </location>
</feature>
<dbReference type="EMBL" id="PHIG01000011">
    <property type="protein sequence ID" value="PJK31081.1"/>
    <property type="molecule type" value="Genomic_DNA"/>
</dbReference>
<keyword evidence="4 9" id="KW-0067">ATP-binding</keyword>
<keyword evidence="7" id="KW-1133">Transmembrane helix</keyword>
<keyword evidence="7" id="KW-0812">Transmembrane</keyword>
<dbReference type="SMART" id="SM00382">
    <property type="entry name" value="AAA"/>
    <property type="match status" value="1"/>
</dbReference>
<evidence type="ECO:0000256" key="5">
    <source>
        <dbReference type="ARBA" id="ARBA00022967"/>
    </source>
</evidence>
<evidence type="ECO:0000256" key="3">
    <source>
        <dbReference type="ARBA" id="ARBA00022748"/>
    </source>
</evidence>
<dbReference type="GO" id="GO:0017004">
    <property type="term" value="P:cytochrome complex assembly"/>
    <property type="evidence" value="ECO:0007669"/>
    <property type="project" value="UniProtKB-KW"/>
</dbReference>
<evidence type="ECO:0000256" key="4">
    <source>
        <dbReference type="ARBA" id="ARBA00022840"/>
    </source>
</evidence>
<keyword evidence="1" id="KW-0813">Transport</keyword>
<dbReference type="NCBIfam" id="TIGR01189">
    <property type="entry name" value="ccmA"/>
    <property type="match status" value="1"/>
</dbReference>
<keyword evidence="6 7" id="KW-0472">Membrane</keyword>
<reference evidence="9 10" key="1">
    <citation type="submission" date="2017-11" db="EMBL/GenBank/DDBJ databases">
        <title>Draft genome sequence of Rhizobiales bacterium SY3-13.</title>
        <authorList>
            <person name="Sun C."/>
        </authorList>
    </citation>
    <scope>NUCLEOTIDE SEQUENCE [LARGE SCALE GENOMIC DNA]</scope>
    <source>
        <strain evidence="9 10">SY3-13</strain>
    </source>
</reference>
<name>A0A2M9G5U7_9PROT</name>
<evidence type="ECO:0000256" key="1">
    <source>
        <dbReference type="ARBA" id="ARBA00022448"/>
    </source>
</evidence>
<evidence type="ECO:0000256" key="2">
    <source>
        <dbReference type="ARBA" id="ARBA00022741"/>
    </source>
</evidence>
<comment type="caution">
    <text evidence="9">The sequence shown here is derived from an EMBL/GenBank/DDBJ whole genome shotgun (WGS) entry which is preliminary data.</text>
</comment>
<dbReference type="PANTHER" id="PTHR43499">
    <property type="entry name" value="ABC TRANSPORTER I FAMILY MEMBER 1"/>
    <property type="match status" value="1"/>
</dbReference>
<evidence type="ECO:0000259" key="8">
    <source>
        <dbReference type="PROSITE" id="PS50893"/>
    </source>
</evidence>
<protein>
    <submittedName>
        <fullName evidence="9">Heme ABC transporter ATP-binding protein CcmA</fullName>
    </submittedName>
</protein>
<dbReference type="OrthoDB" id="9800654at2"/>
<evidence type="ECO:0000256" key="6">
    <source>
        <dbReference type="ARBA" id="ARBA00023136"/>
    </source>
</evidence>
<dbReference type="AlphaFoldDB" id="A0A2M9G5U7"/>
<dbReference type="SUPFAM" id="SSF52540">
    <property type="entry name" value="P-loop containing nucleoside triphosphate hydrolases"/>
    <property type="match status" value="1"/>
</dbReference>
<dbReference type="PROSITE" id="PS50893">
    <property type="entry name" value="ABC_TRANSPORTER_2"/>
    <property type="match status" value="1"/>
</dbReference>
<gene>
    <name evidence="9" type="ORF">CVT23_03905</name>
</gene>
<accession>A0A2M9G5U7</accession>
<dbReference type="NCBIfam" id="NF010061">
    <property type="entry name" value="PRK13538.1"/>
    <property type="match status" value="1"/>
</dbReference>
<dbReference type="InterPro" id="IPR003439">
    <property type="entry name" value="ABC_transporter-like_ATP-bd"/>
</dbReference>
<dbReference type="GO" id="GO:0005524">
    <property type="term" value="F:ATP binding"/>
    <property type="evidence" value="ECO:0007669"/>
    <property type="project" value="UniProtKB-KW"/>
</dbReference>
<dbReference type="InterPro" id="IPR005895">
    <property type="entry name" value="ABC_transptr_haem_export_CcmA"/>
</dbReference>
<keyword evidence="2" id="KW-0547">Nucleotide-binding</keyword>
<sequence length="205" mass="21470">MRGDRLIFADIGFAVAAGGMLTLTGRNGAGKSTLMRMIAGLARPFAGEVRWRGEPIAADPDAFRAELLYAGHKDGMKPALTAAENLALAARLKGGGAADPQEALARFGIEGLADLPVGYMSAGQRRRVALSRLLIEPAALWLLDEPVTALDRDAVAALGGVMADHLSAGGLIVAATHTPLPGVEGEQFEITPPENIDDWYAEAED</sequence>
<proteinExistence type="predicted"/>
<dbReference type="Proteomes" id="UP000229498">
    <property type="component" value="Unassembled WGS sequence"/>
</dbReference>
<dbReference type="Pfam" id="PF00005">
    <property type="entry name" value="ABC_tran"/>
    <property type="match status" value="1"/>
</dbReference>
<evidence type="ECO:0000313" key="10">
    <source>
        <dbReference type="Proteomes" id="UP000229498"/>
    </source>
</evidence>